<dbReference type="InParanoid" id="C1F7H4"/>
<proteinExistence type="predicted"/>
<dbReference type="HOGENOM" id="CLU_051643_1_0_0"/>
<evidence type="ECO:0000313" key="1">
    <source>
        <dbReference type="EMBL" id="ACO34513.1"/>
    </source>
</evidence>
<dbReference type="AlphaFoldDB" id="C1F7H4"/>
<evidence type="ECO:0008006" key="3">
    <source>
        <dbReference type="Google" id="ProtNLM"/>
    </source>
</evidence>
<dbReference type="Proteomes" id="UP000002207">
    <property type="component" value="Chromosome"/>
</dbReference>
<evidence type="ECO:0000313" key="2">
    <source>
        <dbReference type="Proteomes" id="UP000002207"/>
    </source>
</evidence>
<reference evidence="1 2" key="1">
    <citation type="journal article" date="2009" name="Appl. Environ. Microbiol.">
        <title>Three genomes from the phylum Acidobacteria provide insight into the lifestyles of these microorganisms in soils.</title>
        <authorList>
            <person name="Ward N.L."/>
            <person name="Challacombe J.F."/>
            <person name="Janssen P.H."/>
            <person name="Henrissat B."/>
            <person name="Coutinho P.M."/>
            <person name="Wu M."/>
            <person name="Xie G."/>
            <person name="Haft D.H."/>
            <person name="Sait M."/>
            <person name="Badger J."/>
            <person name="Barabote R.D."/>
            <person name="Bradley B."/>
            <person name="Brettin T.S."/>
            <person name="Brinkac L.M."/>
            <person name="Bruce D."/>
            <person name="Creasy T."/>
            <person name="Daugherty S.C."/>
            <person name="Davidsen T.M."/>
            <person name="DeBoy R.T."/>
            <person name="Detter J.C."/>
            <person name="Dodson R.J."/>
            <person name="Durkin A.S."/>
            <person name="Ganapathy A."/>
            <person name="Gwinn-Giglio M."/>
            <person name="Han C.S."/>
            <person name="Khouri H."/>
            <person name="Kiss H."/>
            <person name="Kothari S.P."/>
            <person name="Madupu R."/>
            <person name="Nelson K.E."/>
            <person name="Nelson W.C."/>
            <person name="Paulsen I."/>
            <person name="Penn K."/>
            <person name="Ren Q."/>
            <person name="Rosovitz M.J."/>
            <person name="Selengut J.D."/>
            <person name="Shrivastava S."/>
            <person name="Sullivan S.A."/>
            <person name="Tapia R."/>
            <person name="Thompson L.S."/>
            <person name="Watkins K.L."/>
            <person name="Yang Q."/>
            <person name="Yu C."/>
            <person name="Zafar N."/>
            <person name="Zhou L."/>
            <person name="Kuske C.R."/>
        </authorList>
    </citation>
    <scope>NUCLEOTIDE SEQUENCE [LARGE SCALE GENOMIC DNA]</scope>
    <source>
        <strain evidence="2">ATCC 51196 / DSM 11244 / BCRC 80197 / JCM 7670 / NBRC 15755 / NCIMB 13165 / 161</strain>
    </source>
</reference>
<dbReference type="EMBL" id="CP001472">
    <property type="protein sequence ID" value="ACO34513.1"/>
    <property type="molecule type" value="Genomic_DNA"/>
</dbReference>
<dbReference type="NCBIfam" id="NF038110">
    <property type="entry name" value="Lys_methyl_FliB"/>
    <property type="match status" value="1"/>
</dbReference>
<dbReference type="STRING" id="240015.ACP_3541"/>
<organism evidence="1 2">
    <name type="scientific">Acidobacterium capsulatum (strain ATCC 51196 / DSM 11244 / BCRC 80197 / JCM 7670 / NBRC 15755 / NCIMB 13165 / 161)</name>
    <dbReference type="NCBI Taxonomy" id="240015"/>
    <lineage>
        <taxon>Bacteria</taxon>
        <taxon>Pseudomonadati</taxon>
        <taxon>Acidobacteriota</taxon>
        <taxon>Terriglobia</taxon>
        <taxon>Terriglobales</taxon>
        <taxon>Acidobacteriaceae</taxon>
        <taxon>Acidobacterium</taxon>
    </lineage>
</organism>
<dbReference type="eggNOG" id="COG0727">
    <property type="taxonomic scope" value="Bacteria"/>
</dbReference>
<protein>
    <recommendedName>
        <fullName evidence="3">Lysine-N-methylase</fullName>
    </recommendedName>
</protein>
<keyword evidence="2" id="KW-1185">Reference proteome</keyword>
<gene>
    <name evidence="1" type="ordered locus">ACP_3541</name>
</gene>
<sequence>MRAVHFSQPEYARRFQCIGSSCEEDCCSGWQVTVDKPSYDRFKAIDDDELRPIFEQHLQPLTEQQKQQHPSVFAIIQMLPSGACPFLSTERLCSIQLKRGPESLCKTCATFPRMPRVIDEKHETALSLSCPEAARIVLLEEDLQISSPDSTPLLWDDQAPPAPEVRNYFWHIREFTIQLLRNRSYLLWQRLFLLGTFARRLDAIGHGQLERGFPSFLLDFENAIASGRLHASMETIPPNLPLQLDLLITMINLRLGAPLVSRRLLETIEDFGKGIGHLPGVTTAMLAARYDAAWQQYAKPFFEQHPHFLENYLINQVYRNLFPFGEELFRPGAIQEPAKHFARLAIHYSLIKGVLIGVAGCYQKNFSLEIAVKTVQSLYRNFEHHAKFLDDIQMLLAERGLDNAYGLTMLLRN</sequence>
<accession>C1F7H4</accession>
<name>C1F7H4_ACIC5</name>
<dbReference type="KEGG" id="aca:ACP_3541"/>